<dbReference type="AlphaFoldDB" id="A0A1C1A6F8"/>
<organism evidence="10 11">
    <name type="scientific">Paenibacillus pectinilyticus</name>
    <dbReference type="NCBI Taxonomy" id="512399"/>
    <lineage>
        <taxon>Bacteria</taxon>
        <taxon>Bacillati</taxon>
        <taxon>Bacillota</taxon>
        <taxon>Bacilli</taxon>
        <taxon>Bacillales</taxon>
        <taxon>Paenibacillaceae</taxon>
        <taxon>Paenibacillus</taxon>
    </lineage>
</organism>
<dbReference type="NCBIfam" id="TIGR00711">
    <property type="entry name" value="efflux_EmrB"/>
    <property type="match status" value="1"/>
</dbReference>
<keyword evidence="4" id="KW-1003">Cell membrane</keyword>
<feature type="transmembrane region" description="Helical" evidence="8">
    <location>
        <begin position="306"/>
        <end position="323"/>
    </location>
</feature>
<sequence length="496" mass="53314">MSTSAVFDSSSIKKGPLLFVMILGAFIAVLNQTIMGVALPELMVDFKIAASTAQWLTTGYMLVNGVLIPITAYLMQRFTTRELFLTSMIVFLAGTIVSAMANGFDILLVGRLIQAAGAGIIMPLLMNVVLTVFPPDKRGAAMGLVGFAIIFAPAIGPTLAGYVLQHYTWQTMFYGMIPFAVIVIAVSYFYLKNVAERTYPKIDVWGAVVSTIGFGALLYGFSSAGSKGWSSAEVIVSLILGVVSLGLFTWRQLVAKSPLLDLRAFKFSMFSLTTIINIAVTMVMYADMMLLPLYLQNARGYTAMESGLLMLPGALLMGFMMPVTGRLFDKFGAKWLSIIGMAITIVTTIGFVNLTDSTSYTYLVLMSTGRRFGMAMFLMPITTAGLNQLPARLNAHGTAISNTIKQVAGAIGTSLLVTVMTTSTKSHITDMIATGAKLTKEQMQTESMIQGINDAYLVIIGIGIVGLLLSFFIKRTGQAVEAPAPANTNTKAVMES</sequence>
<name>A0A1C1A6F8_9BACL</name>
<proteinExistence type="inferred from homology"/>
<keyword evidence="6 8" id="KW-1133">Transmembrane helix</keyword>
<dbReference type="CDD" id="cd17503">
    <property type="entry name" value="MFS_LmrB_MDR_like"/>
    <property type="match status" value="1"/>
</dbReference>
<evidence type="ECO:0000256" key="3">
    <source>
        <dbReference type="ARBA" id="ARBA00022448"/>
    </source>
</evidence>
<protein>
    <submittedName>
        <fullName evidence="10">MFS transporter</fullName>
    </submittedName>
</protein>
<feature type="transmembrane region" description="Helical" evidence="8">
    <location>
        <begin position="140"/>
        <end position="160"/>
    </location>
</feature>
<dbReference type="PRINTS" id="PR01036">
    <property type="entry name" value="TCRTETB"/>
</dbReference>
<reference evidence="11" key="1">
    <citation type="submission" date="2016-05" db="EMBL/GenBank/DDBJ databases">
        <title>Paenibacillus oryzae. sp. nov., isolated from the rice root.</title>
        <authorList>
            <person name="Zhang J."/>
            <person name="Zhang X."/>
        </authorList>
    </citation>
    <scope>NUCLEOTIDE SEQUENCE [LARGE SCALE GENOMIC DNA]</scope>
    <source>
        <strain evidence="11">KCTC13222</strain>
    </source>
</reference>
<comment type="similarity">
    <text evidence="2">Belongs to the major facilitator superfamily. EmrB family.</text>
</comment>
<dbReference type="RefSeq" id="WP_065850924.1">
    <property type="nucleotide sequence ID" value="NZ_LYPC01000011.1"/>
</dbReference>
<feature type="transmembrane region" description="Helical" evidence="8">
    <location>
        <begin position="265"/>
        <end position="286"/>
    </location>
</feature>
<comment type="caution">
    <text evidence="10">The sequence shown here is derived from an EMBL/GenBank/DDBJ whole genome shotgun (WGS) entry which is preliminary data.</text>
</comment>
<dbReference type="STRING" id="512399.A8709_01500"/>
<evidence type="ECO:0000256" key="2">
    <source>
        <dbReference type="ARBA" id="ARBA00008537"/>
    </source>
</evidence>
<keyword evidence="11" id="KW-1185">Reference proteome</keyword>
<dbReference type="GO" id="GO:0022857">
    <property type="term" value="F:transmembrane transporter activity"/>
    <property type="evidence" value="ECO:0007669"/>
    <property type="project" value="InterPro"/>
</dbReference>
<feature type="transmembrane region" description="Helical" evidence="8">
    <location>
        <begin position="335"/>
        <end position="354"/>
    </location>
</feature>
<evidence type="ECO:0000313" key="10">
    <source>
        <dbReference type="EMBL" id="OCT16149.1"/>
    </source>
</evidence>
<feature type="transmembrane region" description="Helical" evidence="8">
    <location>
        <begin position="234"/>
        <end position="253"/>
    </location>
</feature>
<evidence type="ECO:0000256" key="6">
    <source>
        <dbReference type="ARBA" id="ARBA00022989"/>
    </source>
</evidence>
<dbReference type="PANTHER" id="PTHR42718:SF9">
    <property type="entry name" value="MAJOR FACILITATOR SUPERFAMILY MULTIDRUG TRANSPORTER MFSC"/>
    <property type="match status" value="1"/>
</dbReference>
<dbReference type="Gene3D" id="1.20.1250.20">
    <property type="entry name" value="MFS general substrate transporter like domains"/>
    <property type="match status" value="1"/>
</dbReference>
<feature type="transmembrane region" description="Helical" evidence="8">
    <location>
        <begin position="455"/>
        <end position="473"/>
    </location>
</feature>
<dbReference type="OrthoDB" id="9816041at2"/>
<evidence type="ECO:0000256" key="5">
    <source>
        <dbReference type="ARBA" id="ARBA00022692"/>
    </source>
</evidence>
<feature type="domain" description="Major facilitator superfamily (MFS) profile" evidence="9">
    <location>
        <begin position="17"/>
        <end position="478"/>
    </location>
</feature>
<feature type="transmembrane region" description="Helical" evidence="8">
    <location>
        <begin position="59"/>
        <end position="76"/>
    </location>
</feature>
<keyword evidence="7 8" id="KW-0472">Membrane</keyword>
<dbReference type="PANTHER" id="PTHR42718">
    <property type="entry name" value="MAJOR FACILITATOR SUPERFAMILY MULTIDRUG TRANSPORTER MFSC"/>
    <property type="match status" value="1"/>
</dbReference>
<keyword evidence="3" id="KW-0813">Transport</keyword>
<gene>
    <name evidence="10" type="ORF">A8709_01500</name>
</gene>
<accession>A0A1C1A6F8</accession>
<keyword evidence="5 8" id="KW-0812">Transmembrane</keyword>
<dbReference type="EMBL" id="LYPC01000011">
    <property type="protein sequence ID" value="OCT16149.1"/>
    <property type="molecule type" value="Genomic_DNA"/>
</dbReference>
<feature type="transmembrane region" description="Helical" evidence="8">
    <location>
        <begin position="113"/>
        <end position="133"/>
    </location>
</feature>
<feature type="transmembrane region" description="Helical" evidence="8">
    <location>
        <begin position="17"/>
        <end position="39"/>
    </location>
</feature>
<evidence type="ECO:0000256" key="7">
    <source>
        <dbReference type="ARBA" id="ARBA00023136"/>
    </source>
</evidence>
<dbReference type="Pfam" id="PF07690">
    <property type="entry name" value="MFS_1"/>
    <property type="match status" value="1"/>
</dbReference>
<dbReference type="Gene3D" id="1.20.1720.10">
    <property type="entry name" value="Multidrug resistance protein D"/>
    <property type="match status" value="1"/>
</dbReference>
<evidence type="ECO:0000256" key="4">
    <source>
        <dbReference type="ARBA" id="ARBA00022475"/>
    </source>
</evidence>
<dbReference type="SUPFAM" id="SSF103473">
    <property type="entry name" value="MFS general substrate transporter"/>
    <property type="match status" value="1"/>
</dbReference>
<dbReference type="GO" id="GO:0005886">
    <property type="term" value="C:plasma membrane"/>
    <property type="evidence" value="ECO:0007669"/>
    <property type="project" value="UniProtKB-SubCell"/>
</dbReference>
<dbReference type="InterPro" id="IPR036259">
    <property type="entry name" value="MFS_trans_sf"/>
</dbReference>
<dbReference type="InterPro" id="IPR004638">
    <property type="entry name" value="EmrB-like"/>
</dbReference>
<dbReference type="InterPro" id="IPR020846">
    <property type="entry name" value="MFS_dom"/>
</dbReference>
<comment type="subcellular location">
    <subcellularLocation>
        <location evidence="1">Cell membrane</location>
        <topology evidence="1">Multi-pass membrane protein</topology>
    </subcellularLocation>
</comment>
<feature type="transmembrane region" description="Helical" evidence="8">
    <location>
        <begin position="172"/>
        <end position="191"/>
    </location>
</feature>
<feature type="transmembrane region" description="Helical" evidence="8">
    <location>
        <begin position="83"/>
        <end position="101"/>
    </location>
</feature>
<evidence type="ECO:0000313" key="11">
    <source>
        <dbReference type="Proteomes" id="UP000093309"/>
    </source>
</evidence>
<evidence type="ECO:0000259" key="9">
    <source>
        <dbReference type="PROSITE" id="PS50850"/>
    </source>
</evidence>
<dbReference type="InterPro" id="IPR011701">
    <property type="entry name" value="MFS"/>
</dbReference>
<evidence type="ECO:0000256" key="1">
    <source>
        <dbReference type="ARBA" id="ARBA00004651"/>
    </source>
</evidence>
<dbReference type="Proteomes" id="UP000093309">
    <property type="component" value="Unassembled WGS sequence"/>
</dbReference>
<dbReference type="PROSITE" id="PS50850">
    <property type="entry name" value="MFS"/>
    <property type="match status" value="1"/>
</dbReference>
<feature type="transmembrane region" description="Helical" evidence="8">
    <location>
        <begin position="203"/>
        <end position="222"/>
    </location>
</feature>
<evidence type="ECO:0000256" key="8">
    <source>
        <dbReference type="SAM" id="Phobius"/>
    </source>
</evidence>